<dbReference type="GO" id="GO:0005737">
    <property type="term" value="C:cytoplasm"/>
    <property type="evidence" value="ECO:0007669"/>
    <property type="project" value="TreeGrafter"/>
</dbReference>
<reference evidence="11" key="2">
    <citation type="submission" date="2023-05" db="EMBL/GenBank/DDBJ databases">
        <authorList>
            <consortium name="Lawrence Berkeley National Laboratory"/>
            <person name="Steindorff A."/>
            <person name="Hensen N."/>
            <person name="Bonometti L."/>
            <person name="Westerberg I."/>
            <person name="Brannstrom I.O."/>
            <person name="Guillou S."/>
            <person name="Cros-Aarteil S."/>
            <person name="Calhoun S."/>
            <person name="Haridas S."/>
            <person name="Kuo A."/>
            <person name="Mondo S."/>
            <person name="Pangilinan J."/>
            <person name="Riley R."/>
            <person name="Labutti K."/>
            <person name="Andreopoulos B."/>
            <person name="Lipzen A."/>
            <person name="Chen C."/>
            <person name="Yanf M."/>
            <person name="Daum C."/>
            <person name="Ng V."/>
            <person name="Clum A."/>
            <person name="Ohm R."/>
            <person name="Martin F."/>
            <person name="Silar P."/>
            <person name="Natvig D."/>
            <person name="Lalanne C."/>
            <person name="Gautier V."/>
            <person name="Ament-Velasquez S.L."/>
            <person name="Kruys A."/>
            <person name="Hutchinson M.I."/>
            <person name="Powell A.J."/>
            <person name="Barry K."/>
            <person name="Miller A.N."/>
            <person name="Grigoriev I.V."/>
            <person name="Debuchy R."/>
            <person name="Gladieux P."/>
            <person name="Thoren M.H."/>
            <person name="Johannesson H."/>
        </authorList>
    </citation>
    <scope>NUCLEOTIDE SEQUENCE</scope>
    <source>
        <strain evidence="11">CBS 359.72</strain>
    </source>
</reference>
<keyword evidence="2" id="KW-0547">Nucleotide-binding</keyword>
<dbReference type="SUPFAM" id="SSF57850">
    <property type="entry name" value="RING/U-box"/>
    <property type="match status" value="1"/>
</dbReference>
<organism evidence="11 12">
    <name type="scientific">Corynascus novoguineensis</name>
    <dbReference type="NCBI Taxonomy" id="1126955"/>
    <lineage>
        <taxon>Eukaryota</taxon>
        <taxon>Fungi</taxon>
        <taxon>Dikarya</taxon>
        <taxon>Ascomycota</taxon>
        <taxon>Pezizomycotina</taxon>
        <taxon>Sordariomycetes</taxon>
        <taxon>Sordariomycetidae</taxon>
        <taxon>Sordariales</taxon>
        <taxon>Chaetomiaceae</taxon>
        <taxon>Corynascus</taxon>
    </lineage>
</organism>
<evidence type="ECO:0000313" key="12">
    <source>
        <dbReference type="Proteomes" id="UP001303647"/>
    </source>
</evidence>
<feature type="domain" description="Helicase C-terminal" evidence="10">
    <location>
        <begin position="1105"/>
        <end position="1269"/>
    </location>
</feature>
<dbReference type="InterPro" id="IPR013083">
    <property type="entry name" value="Znf_RING/FYVE/PHD"/>
</dbReference>
<dbReference type="InterPro" id="IPR001650">
    <property type="entry name" value="Helicase_C-like"/>
</dbReference>
<dbReference type="Pfam" id="PF00176">
    <property type="entry name" value="SNF2-rel_dom"/>
    <property type="match status" value="1"/>
</dbReference>
<feature type="region of interest" description="Disordered" evidence="7">
    <location>
        <begin position="953"/>
        <end position="1071"/>
    </location>
</feature>
<keyword evidence="4" id="KW-0347">Helicase</keyword>
<evidence type="ECO:0000256" key="6">
    <source>
        <dbReference type="PROSITE-ProRule" id="PRU00175"/>
    </source>
</evidence>
<comment type="caution">
    <text evidence="11">The sequence shown here is derived from an EMBL/GenBank/DDBJ whole genome shotgun (WGS) entry which is preliminary data.</text>
</comment>
<dbReference type="GO" id="GO:0005634">
    <property type="term" value="C:nucleus"/>
    <property type="evidence" value="ECO:0007669"/>
    <property type="project" value="TreeGrafter"/>
</dbReference>
<dbReference type="InterPro" id="IPR038718">
    <property type="entry name" value="SNF2-like_sf"/>
</dbReference>
<dbReference type="Pfam" id="PF13923">
    <property type="entry name" value="zf-C3HC4_2"/>
    <property type="match status" value="1"/>
</dbReference>
<evidence type="ECO:0000259" key="8">
    <source>
        <dbReference type="PROSITE" id="PS50089"/>
    </source>
</evidence>
<dbReference type="Gene3D" id="3.40.50.300">
    <property type="entry name" value="P-loop containing nucleotide triphosphate hydrolases"/>
    <property type="match status" value="1"/>
</dbReference>
<dbReference type="GO" id="GO:0000724">
    <property type="term" value="P:double-strand break repair via homologous recombination"/>
    <property type="evidence" value="ECO:0007669"/>
    <property type="project" value="TreeGrafter"/>
</dbReference>
<feature type="compositionally biased region" description="Acidic residues" evidence="7">
    <location>
        <begin position="955"/>
        <end position="984"/>
    </location>
</feature>
<keyword evidence="6" id="KW-0479">Metal-binding</keyword>
<dbReference type="GO" id="GO:0008270">
    <property type="term" value="F:zinc ion binding"/>
    <property type="evidence" value="ECO:0007669"/>
    <property type="project" value="UniProtKB-KW"/>
</dbReference>
<dbReference type="PROSITE" id="PS50089">
    <property type="entry name" value="ZF_RING_2"/>
    <property type="match status" value="1"/>
</dbReference>
<comment type="similarity">
    <text evidence="1">Belongs to the SNF2/RAD54 helicase family.</text>
</comment>
<feature type="domain" description="RING-type" evidence="8">
    <location>
        <begin position="879"/>
        <end position="931"/>
    </location>
</feature>
<feature type="domain" description="Helicase ATP-binding" evidence="9">
    <location>
        <begin position="531"/>
        <end position="720"/>
    </location>
</feature>
<keyword evidence="5" id="KW-0067">ATP-binding</keyword>
<accession>A0AAN7CYV5</accession>
<dbReference type="PANTHER" id="PTHR45626:SF16">
    <property type="entry name" value="ATP-DEPENDENT HELICASE ULS1"/>
    <property type="match status" value="1"/>
</dbReference>
<reference evidence="11" key="1">
    <citation type="journal article" date="2023" name="Mol. Phylogenet. Evol.">
        <title>Genome-scale phylogeny and comparative genomics of the fungal order Sordariales.</title>
        <authorList>
            <person name="Hensen N."/>
            <person name="Bonometti L."/>
            <person name="Westerberg I."/>
            <person name="Brannstrom I.O."/>
            <person name="Guillou S."/>
            <person name="Cros-Aarteil S."/>
            <person name="Calhoun S."/>
            <person name="Haridas S."/>
            <person name="Kuo A."/>
            <person name="Mondo S."/>
            <person name="Pangilinan J."/>
            <person name="Riley R."/>
            <person name="LaButti K."/>
            <person name="Andreopoulos B."/>
            <person name="Lipzen A."/>
            <person name="Chen C."/>
            <person name="Yan M."/>
            <person name="Daum C."/>
            <person name="Ng V."/>
            <person name="Clum A."/>
            <person name="Steindorff A."/>
            <person name="Ohm R.A."/>
            <person name="Martin F."/>
            <person name="Silar P."/>
            <person name="Natvig D.O."/>
            <person name="Lalanne C."/>
            <person name="Gautier V."/>
            <person name="Ament-Velasquez S.L."/>
            <person name="Kruys A."/>
            <person name="Hutchinson M.I."/>
            <person name="Powell A.J."/>
            <person name="Barry K."/>
            <person name="Miller A.N."/>
            <person name="Grigoriev I.V."/>
            <person name="Debuchy R."/>
            <person name="Gladieux P."/>
            <person name="Hiltunen Thoren M."/>
            <person name="Johannesson H."/>
        </authorList>
    </citation>
    <scope>NUCLEOTIDE SEQUENCE</scope>
    <source>
        <strain evidence="11">CBS 359.72</strain>
    </source>
</reference>
<dbReference type="InterPro" id="IPR050628">
    <property type="entry name" value="SNF2_RAD54_helicase_TF"/>
</dbReference>
<dbReference type="SMART" id="SM00184">
    <property type="entry name" value="RING"/>
    <property type="match status" value="1"/>
</dbReference>
<evidence type="ECO:0000259" key="10">
    <source>
        <dbReference type="PROSITE" id="PS51194"/>
    </source>
</evidence>
<dbReference type="Pfam" id="PF00271">
    <property type="entry name" value="Helicase_C"/>
    <property type="match status" value="1"/>
</dbReference>
<feature type="compositionally biased region" description="Basic and acidic residues" evidence="7">
    <location>
        <begin position="1062"/>
        <end position="1071"/>
    </location>
</feature>
<dbReference type="InterPro" id="IPR014001">
    <property type="entry name" value="Helicase_ATP-bd"/>
</dbReference>
<dbReference type="GO" id="GO:0008094">
    <property type="term" value="F:ATP-dependent activity, acting on DNA"/>
    <property type="evidence" value="ECO:0007669"/>
    <property type="project" value="TreeGrafter"/>
</dbReference>
<feature type="compositionally biased region" description="Low complexity" evidence="7">
    <location>
        <begin position="338"/>
        <end position="351"/>
    </location>
</feature>
<dbReference type="Proteomes" id="UP001303647">
    <property type="component" value="Unassembled WGS sequence"/>
</dbReference>
<feature type="region of interest" description="Disordered" evidence="7">
    <location>
        <begin position="1"/>
        <end position="21"/>
    </location>
</feature>
<dbReference type="PROSITE" id="PS51194">
    <property type="entry name" value="HELICASE_CTER"/>
    <property type="match status" value="1"/>
</dbReference>
<feature type="compositionally biased region" description="Basic and acidic residues" evidence="7">
    <location>
        <begin position="1023"/>
        <end position="1040"/>
    </location>
</feature>
<evidence type="ECO:0000256" key="3">
    <source>
        <dbReference type="ARBA" id="ARBA00022801"/>
    </source>
</evidence>
<evidence type="ECO:0000259" key="9">
    <source>
        <dbReference type="PROSITE" id="PS51192"/>
    </source>
</evidence>
<sequence length="1277" mass="142881">MDSARDDFSPSSTVLPPVRDRFDDSTSILEQLSDDLAIQRAVLASLDDLPDSSPKKRDIADVKARIADITRQITRVRGKGHSTSATMGANEEYSRPRDISTASSKTTLFASDLGEGHAQDSGTPTRKRSIGSSHLAVHPPSRSTHKSRRTTPNLASETIDLDDFGGFDEGLGDQVIDLTCDDDSVWRSAIKRQKEAEERASRIKAEMDRDAALARAFSGRASPTPNDPTFASPSQLGHNNAFGRILGRSSQSSSRTSGASGQAKPEPGLTLATRPHSSVKAEPTSFTGPRFDRHHRKPPATESEQEEDAFRMSGDYADSDEETDTFGRHNPRPSVVALSQPSRSTLPSLPSPFSRPAYNPMGSVPKLPTLHAESGFPAIELARQSSMARQEGLPWPPIGPNGQRVHATHRGSQYFSTGYARPGFMSNGAYYAPPGPSAFPGSSLAQTISRVNGYDFNSMTDMHGNPLNERLTTFLDDYVNDPRKTEEDIQKLLSNIRPDMDVPEEERGETPEAMRYPLYPHQQLALKWMGNMEEGTNKGGILADDMGLGKTISTLALMVSRPSTDNVKTNLIIGPVALIKQWELEVKKKLKGSHQLNAFLFHSKKRPYSELKKYDVVLTTYGSVAAEWKRYSQHVEQRICSEGYREEDDMELFSKCPLLHPRSKFYRIILDEAQCIKNKDTQSSKGVHKINATYRWCLTGTPMMNGVLELYPLIRFLRIRPYCDFKTFQKTFKGLSAKGHVSDYTRDNAMRQLQAVLKAMMLRRMKDSMIDGKPILTLPPKTENSEHVVFSDDERQFYQTLEAQSQVQFNKFLRAGTVGKNYSNILVLLLRLRQACCHPHLTEFESSGAAVEDIDMVALAKELEDTVVERIKAIEAFECPICYDGVEDPLLVIPCGHDTCTECFTSLTENTAQDNIRLGEENRAARCPVCRGPVEPKRVITLTAFRKVHVPESLTAEEDAADEISEVPDSDDSDELTSDYESDSDADRFGNLSGFVVPDSEDGEDKRSGSAELDAELDAAAEAAKKEEGENLPRGTDSKNPKKSFKKAGKSRKKGGKAAGKRKAEEIKPHMLKQLRKDADKNRETRRRYMHYLRDNWEDSAKVTQVIELLQQIQETEEKTIIFSQWTTLLDMIECQIKYKLNLRYCRYTGKMSRNQRDEAVQDFVENPRNTVMLVSLRAGNAGLNLTVASRIIICDPFWNPFIEAQAVDRAHRIGQQREVKVHRILVKETVEDRILALQESKRKLVEAALDEGQSKNVGRLSEQELAYLFGVNPARR</sequence>
<dbReference type="GO" id="GO:0016787">
    <property type="term" value="F:hydrolase activity"/>
    <property type="evidence" value="ECO:0007669"/>
    <property type="project" value="UniProtKB-KW"/>
</dbReference>
<dbReference type="AlphaFoldDB" id="A0AAN7CYV5"/>
<evidence type="ECO:0000256" key="1">
    <source>
        <dbReference type="ARBA" id="ARBA00007025"/>
    </source>
</evidence>
<feature type="compositionally biased region" description="Low complexity" evidence="7">
    <location>
        <begin position="248"/>
        <end position="263"/>
    </location>
</feature>
<dbReference type="InterPro" id="IPR000330">
    <property type="entry name" value="SNF2_N"/>
</dbReference>
<dbReference type="EMBL" id="MU857609">
    <property type="protein sequence ID" value="KAK4250903.1"/>
    <property type="molecule type" value="Genomic_DNA"/>
</dbReference>
<name>A0AAN7CYV5_9PEZI</name>
<dbReference type="InterPro" id="IPR049730">
    <property type="entry name" value="SNF2/RAD54-like_C"/>
</dbReference>
<gene>
    <name evidence="11" type="ORF">C7999DRAFT_28491</name>
</gene>
<dbReference type="CDD" id="cd18008">
    <property type="entry name" value="DEXDc_SHPRH-like"/>
    <property type="match status" value="1"/>
</dbReference>
<dbReference type="SUPFAM" id="SSF52540">
    <property type="entry name" value="P-loop containing nucleoside triphosphate hydrolases"/>
    <property type="match status" value="2"/>
</dbReference>
<evidence type="ECO:0000313" key="11">
    <source>
        <dbReference type="EMBL" id="KAK4250903.1"/>
    </source>
</evidence>
<dbReference type="Gene3D" id="3.40.50.10810">
    <property type="entry name" value="Tandem AAA-ATPase domain"/>
    <property type="match status" value="1"/>
</dbReference>
<keyword evidence="3" id="KW-0378">Hydrolase</keyword>
<dbReference type="SMART" id="SM00487">
    <property type="entry name" value="DEXDc"/>
    <property type="match status" value="1"/>
</dbReference>
<evidence type="ECO:0000256" key="5">
    <source>
        <dbReference type="ARBA" id="ARBA00022840"/>
    </source>
</evidence>
<dbReference type="SMART" id="SM00490">
    <property type="entry name" value="HELICc"/>
    <property type="match status" value="1"/>
</dbReference>
<evidence type="ECO:0000256" key="7">
    <source>
        <dbReference type="SAM" id="MobiDB-lite"/>
    </source>
</evidence>
<evidence type="ECO:0000256" key="2">
    <source>
        <dbReference type="ARBA" id="ARBA00022741"/>
    </source>
</evidence>
<dbReference type="Gene3D" id="3.30.40.10">
    <property type="entry name" value="Zinc/RING finger domain, C3HC4 (zinc finger)"/>
    <property type="match status" value="1"/>
</dbReference>
<feature type="region of interest" description="Disordered" evidence="7">
    <location>
        <begin position="218"/>
        <end position="351"/>
    </location>
</feature>
<feature type="region of interest" description="Disordered" evidence="7">
    <location>
        <begin position="113"/>
        <end position="153"/>
    </location>
</feature>
<proteinExistence type="inferred from homology"/>
<keyword evidence="12" id="KW-1185">Reference proteome</keyword>
<dbReference type="CDD" id="cd18793">
    <property type="entry name" value="SF2_C_SNF"/>
    <property type="match status" value="1"/>
</dbReference>
<keyword evidence="6" id="KW-0863">Zinc-finger</keyword>
<dbReference type="InterPro" id="IPR027417">
    <property type="entry name" value="P-loop_NTPase"/>
</dbReference>
<dbReference type="GO" id="GO:0004386">
    <property type="term" value="F:helicase activity"/>
    <property type="evidence" value="ECO:0007669"/>
    <property type="project" value="UniProtKB-KW"/>
</dbReference>
<feature type="compositionally biased region" description="Polar residues" evidence="7">
    <location>
        <begin position="221"/>
        <end position="238"/>
    </location>
</feature>
<dbReference type="PROSITE" id="PS51192">
    <property type="entry name" value="HELICASE_ATP_BIND_1"/>
    <property type="match status" value="1"/>
</dbReference>
<keyword evidence="6" id="KW-0862">Zinc</keyword>
<dbReference type="InterPro" id="IPR001841">
    <property type="entry name" value="Znf_RING"/>
</dbReference>
<dbReference type="GO" id="GO:0005524">
    <property type="term" value="F:ATP binding"/>
    <property type="evidence" value="ECO:0007669"/>
    <property type="project" value="UniProtKB-KW"/>
</dbReference>
<protein>
    <submittedName>
        <fullName evidence="11">SNF2 family N-terminal domain-containing protein</fullName>
    </submittedName>
</protein>
<feature type="region of interest" description="Disordered" evidence="7">
    <location>
        <begin position="76"/>
        <end position="101"/>
    </location>
</feature>
<dbReference type="PANTHER" id="PTHR45626">
    <property type="entry name" value="TRANSCRIPTION TERMINATION FACTOR 2-RELATED"/>
    <property type="match status" value="1"/>
</dbReference>
<feature type="compositionally biased region" description="Basic residues" evidence="7">
    <location>
        <begin position="1041"/>
        <end position="1061"/>
    </location>
</feature>
<evidence type="ECO:0000256" key="4">
    <source>
        <dbReference type="ARBA" id="ARBA00022806"/>
    </source>
</evidence>